<keyword evidence="2" id="KW-1185">Reference proteome</keyword>
<dbReference type="EMBL" id="BMAV01004791">
    <property type="protein sequence ID" value="GFY45348.1"/>
    <property type="molecule type" value="Genomic_DNA"/>
</dbReference>
<name>A0A8X7BW73_9ARAC</name>
<reference evidence="1" key="1">
    <citation type="submission" date="2020-08" db="EMBL/GenBank/DDBJ databases">
        <title>Multicomponent nature underlies the extraordinary mechanical properties of spider dragline silk.</title>
        <authorList>
            <person name="Kono N."/>
            <person name="Nakamura H."/>
            <person name="Mori M."/>
            <person name="Yoshida Y."/>
            <person name="Ohtoshi R."/>
            <person name="Malay A.D."/>
            <person name="Moran D.A.P."/>
            <person name="Tomita M."/>
            <person name="Numata K."/>
            <person name="Arakawa K."/>
        </authorList>
    </citation>
    <scope>NUCLEOTIDE SEQUENCE</scope>
</reference>
<gene>
    <name evidence="1" type="ORF">TNIN_427621</name>
</gene>
<comment type="caution">
    <text evidence="1">The sequence shown here is derived from an EMBL/GenBank/DDBJ whole genome shotgun (WGS) entry which is preliminary data.</text>
</comment>
<protein>
    <submittedName>
        <fullName evidence="1">Uncharacterized protein</fullName>
    </submittedName>
</protein>
<evidence type="ECO:0000313" key="1">
    <source>
        <dbReference type="EMBL" id="GFY45348.1"/>
    </source>
</evidence>
<dbReference type="OrthoDB" id="10511445at2759"/>
<organism evidence="1 2">
    <name type="scientific">Trichonephila inaurata madagascariensis</name>
    <dbReference type="NCBI Taxonomy" id="2747483"/>
    <lineage>
        <taxon>Eukaryota</taxon>
        <taxon>Metazoa</taxon>
        <taxon>Ecdysozoa</taxon>
        <taxon>Arthropoda</taxon>
        <taxon>Chelicerata</taxon>
        <taxon>Arachnida</taxon>
        <taxon>Araneae</taxon>
        <taxon>Araneomorphae</taxon>
        <taxon>Entelegynae</taxon>
        <taxon>Araneoidea</taxon>
        <taxon>Nephilidae</taxon>
        <taxon>Trichonephila</taxon>
        <taxon>Trichonephila inaurata</taxon>
    </lineage>
</organism>
<sequence>MNLIRSKFHSIKQNKLALSYKDDKRFINDDGITTLAHGHWSLMDLDLFNEQKTTQLSNRRKQLNSAAGGKQLNPLNSKTKTIVGEKQLNIAAGGKQFNSAPPLQQNRLFLSTEVIMDPRVGWFTMSMPIEELRINGFEMIEELEGI</sequence>
<proteinExistence type="predicted"/>
<evidence type="ECO:0000313" key="2">
    <source>
        <dbReference type="Proteomes" id="UP000886998"/>
    </source>
</evidence>
<dbReference type="AlphaFoldDB" id="A0A8X7BW73"/>
<dbReference type="Proteomes" id="UP000886998">
    <property type="component" value="Unassembled WGS sequence"/>
</dbReference>
<accession>A0A8X7BW73</accession>